<dbReference type="EMBL" id="SZPZ01000004">
    <property type="protein sequence ID" value="TKK76356.1"/>
    <property type="molecule type" value="Genomic_DNA"/>
</dbReference>
<proteinExistence type="predicted"/>
<dbReference type="InterPro" id="IPR036412">
    <property type="entry name" value="HAD-like_sf"/>
</dbReference>
<dbReference type="PRINTS" id="PR00413">
    <property type="entry name" value="HADHALOGNASE"/>
</dbReference>
<dbReference type="InterPro" id="IPR006439">
    <property type="entry name" value="HAD-SF_hydro_IA"/>
</dbReference>
<dbReference type="NCBIfam" id="TIGR01549">
    <property type="entry name" value="HAD-SF-IA-v1"/>
    <property type="match status" value="1"/>
</dbReference>
<evidence type="ECO:0000313" key="1">
    <source>
        <dbReference type="EMBL" id="TKK76356.1"/>
    </source>
</evidence>
<protein>
    <submittedName>
        <fullName evidence="1">HAD family phosphatase</fullName>
    </submittedName>
</protein>
<dbReference type="PANTHER" id="PTHR18901:SF38">
    <property type="entry name" value="PSEUDOURIDINE-5'-PHOSPHATASE"/>
    <property type="match status" value="1"/>
</dbReference>
<dbReference type="Proteomes" id="UP000305836">
    <property type="component" value="Unassembled WGS sequence"/>
</dbReference>
<dbReference type="SFLD" id="SFLDG01129">
    <property type="entry name" value="C1.5:_HAD__Beta-PGM__Phosphata"/>
    <property type="match status" value="1"/>
</dbReference>
<dbReference type="Gene3D" id="1.10.150.240">
    <property type="entry name" value="Putative phosphatase, domain 2"/>
    <property type="match status" value="1"/>
</dbReference>
<dbReference type="OrthoDB" id="9797743at2"/>
<reference evidence="1 2" key="1">
    <citation type="submission" date="2019-04" db="EMBL/GenBank/DDBJ databases">
        <title>Kribbella sp. NEAU-THZ 27 nov., a novel actinomycete isolated from soil.</title>
        <authorList>
            <person name="Duan L."/>
        </authorList>
    </citation>
    <scope>NUCLEOTIDE SEQUENCE [LARGE SCALE GENOMIC DNA]</scope>
    <source>
        <strain evidence="2">NEAU-THZ27</strain>
    </source>
</reference>
<dbReference type="PANTHER" id="PTHR18901">
    <property type="entry name" value="2-DEOXYGLUCOSE-6-PHOSPHATE PHOSPHATASE 2"/>
    <property type="match status" value="1"/>
</dbReference>
<keyword evidence="2" id="KW-1185">Reference proteome</keyword>
<sequence length="214" mass="22591">MTDAVVFDLDGVLIDSEPLWDDVRRGVVASAGRDWPADATEALQGMSTPEWAAYLTDVVGVPGPAEDVAASVIDEMVTRYRSELPLLPGAVEAVQRLARDWPLGLASSSPRRLIDAVLEAAQLTDHFRVTLSTEEVEAGKPSPAVYNEVVRRLGVDASRVVAIEDSSNGLRSAAAAGLRVIAVPNANYPPAKDALALADVVVHSLDEVTTGLVG</sequence>
<dbReference type="Gene3D" id="3.40.50.1000">
    <property type="entry name" value="HAD superfamily/HAD-like"/>
    <property type="match status" value="1"/>
</dbReference>
<dbReference type="AlphaFoldDB" id="A0A4U3LPB1"/>
<dbReference type="SFLD" id="SFLDG01135">
    <property type="entry name" value="C1.5.6:_HAD__Beta-PGM__Phospha"/>
    <property type="match status" value="1"/>
</dbReference>
<evidence type="ECO:0000313" key="2">
    <source>
        <dbReference type="Proteomes" id="UP000305836"/>
    </source>
</evidence>
<dbReference type="InterPro" id="IPR023198">
    <property type="entry name" value="PGP-like_dom2"/>
</dbReference>
<dbReference type="SFLD" id="SFLDS00003">
    <property type="entry name" value="Haloacid_Dehalogenase"/>
    <property type="match status" value="1"/>
</dbReference>
<dbReference type="SUPFAM" id="SSF56784">
    <property type="entry name" value="HAD-like"/>
    <property type="match status" value="1"/>
</dbReference>
<dbReference type="InterPro" id="IPR023214">
    <property type="entry name" value="HAD_sf"/>
</dbReference>
<dbReference type="RefSeq" id="WP_137257224.1">
    <property type="nucleotide sequence ID" value="NZ_JBHSPQ010000003.1"/>
</dbReference>
<comment type="caution">
    <text evidence="1">The sequence shown here is derived from an EMBL/GenBank/DDBJ whole genome shotgun (WGS) entry which is preliminary data.</text>
</comment>
<name>A0A4U3LPB1_9ACTN</name>
<gene>
    <name evidence="1" type="ORF">FDA38_28585</name>
</gene>
<accession>A0A4U3LPB1</accession>
<dbReference type="NCBIfam" id="TIGR01509">
    <property type="entry name" value="HAD-SF-IA-v3"/>
    <property type="match status" value="1"/>
</dbReference>
<organism evidence="1 2">
    <name type="scientific">Kribbella jiaozuonensis</name>
    <dbReference type="NCBI Taxonomy" id="2575441"/>
    <lineage>
        <taxon>Bacteria</taxon>
        <taxon>Bacillati</taxon>
        <taxon>Actinomycetota</taxon>
        <taxon>Actinomycetes</taxon>
        <taxon>Propionibacteriales</taxon>
        <taxon>Kribbellaceae</taxon>
        <taxon>Kribbella</taxon>
    </lineage>
</organism>
<dbReference type="Pfam" id="PF00702">
    <property type="entry name" value="Hydrolase"/>
    <property type="match status" value="1"/>
</dbReference>